<sequence>MLPTSIQIVEVGPREGCQFEGIGQPDKISTADKIRLIEALAETGLTSIQCVSFVHPKQVPQMADAEAVVAGLTPRDGVRYSGIYLNDVGIRRAIATGRLAISGKITLTASASFAQRNQKRSLEEDLAMQRRIAAIYRENGIAVTSASVMAAFGCNDEGAIPPARIVALVAQLHEVAEEAGSSLKLLSLADTMGWADPELVRRLAGMVRERWPALRLRLHLHDTRGLAIANTYAALLEGVDSFDTAVGGLGGCPFAGHKGAAGNVCTEEVVFLCQQLGIETGIDLPALIDCAALAESIVGHELPSTLVRSCRGGGSRLRAPGAS</sequence>
<dbReference type="Gene3D" id="3.20.20.70">
    <property type="entry name" value="Aldolase class I"/>
    <property type="match status" value="1"/>
</dbReference>
<dbReference type="GO" id="GO:0046872">
    <property type="term" value="F:metal ion binding"/>
    <property type="evidence" value="ECO:0007669"/>
    <property type="project" value="UniProtKB-KW"/>
</dbReference>
<keyword evidence="2" id="KW-0479">Metal-binding</keyword>
<reference evidence="5 6" key="1">
    <citation type="submission" date="2016-10" db="EMBL/GenBank/DDBJ databases">
        <authorList>
            <person name="de Groot N.N."/>
        </authorList>
    </citation>
    <scope>NUCLEOTIDE SEQUENCE [LARGE SCALE GENOMIC DNA]</scope>
    <source>
        <strain evidence="5 6">DSM 19981</strain>
    </source>
</reference>
<organism evidence="5 6">
    <name type="scientific">Falsiroseomonas stagni DSM 19981</name>
    <dbReference type="NCBI Taxonomy" id="1123062"/>
    <lineage>
        <taxon>Bacteria</taxon>
        <taxon>Pseudomonadati</taxon>
        <taxon>Pseudomonadota</taxon>
        <taxon>Alphaproteobacteria</taxon>
        <taxon>Acetobacterales</taxon>
        <taxon>Roseomonadaceae</taxon>
        <taxon>Falsiroseomonas</taxon>
    </lineage>
</organism>
<evidence type="ECO:0000313" key="6">
    <source>
        <dbReference type="Proteomes" id="UP000199473"/>
    </source>
</evidence>
<evidence type="ECO:0000256" key="3">
    <source>
        <dbReference type="ARBA" id="ARBA00023239"/>
    </source>
</evidence>
<keyword evidence="3 5" id="KW-0456">Lyase</keyword>
<dbReference type="Proteomes" id="UP000199473">
    <property type="component" value="Unassembled WGS sequence"/>
</dbReference>
<name>A0A1I4AFK6_9PROT</name>
<protein>
    <submittedName>
        <fullName evidence="5">Hydroxymethylglutaryl-CoA lyase</fullName>
    </submittedName>
</protein>
<dbReference type="Pfam" id="PF00682">
    <property type="entry name" value="HMGL-like"/>
    <property type="match status" value="1"/>
</dbReference>
<evidence type="ECO:0000256" key="1">
    <source>
        <dbReference type="ARBA" id="ARBA00009405"/>
    </source>
</evidence>
<dbReference type="EMBL" id="FOSQ01000003">
    <property type="protein sequence ID" value="SFK55124.1"/>
    <property type="molecule type" value="Genomic_DNA"/>
</dbReference>
<dbReference type="SUPFAM" id="SSF51569">
    <property type="entry name" value="Aldolase"/>
    <property type="match status" value="1"/>
</dbReference>
<dbReference type="GO" id="GO:0046951">
    <property type="term" value="P:ketone body biosynthetic process"/>
    <property type="evidence" value="ECO:0007669"/>
    <property type="project" value="TreeGrafter"/>
</dbReference>
<dbReference type="InterPro" id="IPR043594">
    <property type="entry name" value="HMGL"/>
</dbReference>
<dbReference type="AlphaFoldDB" id="A0A1I4AFK6"/>
<dbReference type="CDD" id="cd07938">
    <property type="entry name" value="DRE_TIM_HMGL"/>
    <property type="match status" value="1"/>
</dbReference>
<gene>
    <name evidence="5" type="ORF">SAMN02745775_103418</name>
</gene>
<dbReference type="PROSITE" id="PS50991">
    <property type="entry name" value="PYR_CT"/>
    <property type="match status" value="1"/>
</dbReference>
<evidence type="ECO:0000313" key="5">
    <source>
        <dbReference type="EMBL" id="SFK55124.1"/>
    </source>
</evidence>
<dbReference type="InterPro" id="IPR000891">
    <property type="entry name" value="PYR_CT"/>
</dbReference>
<accession>A0A1I4AFK6</accession>
<evidence type="ECO:0000256" key="2">
    <source>
        <dbReference type="ARBA" id="ARBA00022723"/>
    </source>
</evidence>
<dbReference type="RefSeq" id="WP_245762047.1">
    <property type="nucleotide sequence ID" value="NZ_FOSQ01000003.1"/>
</dbReference>
<feature type="domain" description="Pyruvate carboxyltransferase" evidence="4">
    <location>
        <begin position="6"/>
        <end position="288"/>
    </location>
</feature>
<comment type="similarity">
    <text evidence="1">Belongs to the HMG-CoA lyase family.</text>
</comment>
<proteinExistence type="inferred from homology"/>
<dbReference type="NCBIfam" id="NF004283">
    <property type="entry name" value="PRK05692.1"/>
    <property type="match status" value="1"/>
</dbReference>
<keyword evidence="6" id="KW-1185">Reference proteome</keyword>
<dbReference type="GO" id="GO:0004419">
    <property type="term" value="F:hydroxymethylglutaryl-CoA lyase activity"/>
    <property type="evidence" value="ECO:0007669"/>
    <property type="project" value="TreeGrafter"/>
</dbReference>
<evidence type="ECO:0000259" key="4">
    <source>
        <dbReference type="PROSITE" id="PS50991"/>
    </source>
</evidence>
<dbReference type="STRING" id="1123062.SAMN02745775_103418"/>
<dbReference type="GO" id="GO:0006552">
    <property type="term" value="P:L-leucine catabolic process"/>
    <property type="evidence" value="ECO:0007669"/>
    <property type="project" value="TreeGrafter"/>
</dbReference>
<dbReference type="InterPro" id="IPR013785">
    <property type="entry name" value="Aldolase_TIM"/>
</dbReference>
<dbReference type="PANTHER" id="PTHR42738">
    <property type="entry name" value="HYDROXYMETHYLGLUTARYL-COA LYASE"/>
    <property type="match status" value="1"/>
</dbReference>
<dbReference type="PANTHER" id="PTHR42738:SF7">
    <property type="entry name" value="HYDROXYMETHYLGLUTARYL-COA LYASE"/>
    <property type="match status" value="1"/>
</dbReference>